<proteinExistence type="predicted"/>
<evidence type="ECO:0000313" key="3">
    <source>
        <dbReference type="Proteomes" id="UP000729402"/>
    </source>
</evidence>
<keyword evidence="1" id="KW-0732">Signal</keyword>
<dbReference type="EMBL" id="JAAALK010000282">
    <property type="protein sequence ID" value="KAG8077748.1"/>
    <property type="molecule type" value="Genomic_DNA"/>
</dbReference>
<gene>
    <name evidence="2" type="ORF">GUJ93_ZPchr0007g3408</name>
</gene>
<feature type="chain" id="PRO_5035264497" evidence="1">
    <location>
        <begin position="26"/>
        <end position="71"/>
    </location>
</feature>
<feature type="signal peptide" evidence="1">
    <location>
        <begin position="1"/>
        <end position="25"/>
    </location>
</feature>
<keyword evidence="3" id="KW-1185">Reference proteome</keyword>
<organism evidence="2 3">
    <name type="scientific">Zizania palustris</name>
    <name type="common">Northern wild rice</name>
    <dbReference type="NCBI Taxonomy" id="103762"/>
    <lineage>
        <taxon>Eukaryota</taxon>
        <taxon>Viridiplantae</taxon>
        <taxon>Streptophyta</taxon>
        <taxon>Embryophyta</taxon>
        <taxon>Tracheophyta</taxon>
        <taxon>Spermatophyta</taxon>
        <taxon>Magnoliopsida</taxon>
        <taxon>Liliopsida</taxon>
        <taxon>Poales</taxon>
        <taxon>Poaceae</taxon>
        <taxon>BOP clade</taxon>
        <taxon>Oryzoideae</taxon>
        <taxon>Oryzeae</taxon>
        <taxon>Zizaniinae</taxon>
        <taxon>Zizania</taxon>
    </lineage>
</organism>
<evidence type="ECO:0000256" key="1">
    <source>
        <dbReference type="SAM" id="SignalP"/>
    </source>
</evidence>
<name>A0A8J5W465_ZIZPA</name>
<sequence length="71" mass="8391">MSSKWMWMATRVELWERWMILFCYTCIDNWSAITNCCPLCKSEFQHITCTSVYTTGSNNEEGYSLTRLKCS</sequence>
<accession>A0A8J5W465</accession>
<dbReference type="Proteomes" id="UP000729402">
    <property type="component" value="Unassembled WGS sequence"/>
</dbReference>
<dbReference type="AlphaFoldDB" id="A0A8J5W465"/>
<protein>
    <submittedName>
        <fullName evidence="2">Uncharacterized protein</fullName>
    </submittedName>
</protein>
<comment type="caution">
    <text evidence="2">The sequence shown here is derived from an EMBL/GenBank/DDBJ whole genome shotgun (WGS) entry which is preliminary data.</text>
</comment>
<dbReference type="OrthoDB" id="21204at2759"/>
<evidence type="ECO:0000313" key="2">
    <source>
        <dbReference type="EMBL" id="KAG8077748.1"/>
    </source>
</evidence>
<reference evidence="2" key="2">
    <citation type="submission" date="2021-02" db="EMBL/GenBank/DDBJ databases">
        <authorList>
            <person name="Kimball J.A."/>
            <person name="Haas M.W."/>
            <person name="Macchietto M."/>
            <person name="Kono T."/>
            <person name="Duquette J."/>
            <person name="Shao M."/>
        </authorList>
    </citation>
    <scope>NUCLEOTIDE SEQUENCE</scope>
    <source>
        <tissue evidence="2">Fresh leaf tissue</tissue>
    </source>
</reference>
<reference evidence="2" key="1">
    <citation type="journal article" date="2021" name="bioRxiv">
        <title>Whole Genome Assembly and Annotation of Northern Wild Rice, Zizania palustris L., Supports a Whole Genome Duplication in the Zizania Genus.</title>
        <authorList>
            <person name="Haas M."/>
            <person name="Kono T."/>
            <person name="Macchietto M."/>
            <person name="Millas R."/>
            <person name="McGilp L."/>
            <person name="Shao M."/>
            <person name="Duquette J."/>
            <person name="Hirsch C.N."/>
            <person name="Kimball J."/>
        </authorList>
    </citation>
    <scope>NUCLEOTIDE SEQUENCE</scope>
    <source>
        <tissue evidence="2">Fresh leaf tissue</tissue>
    </source>
</reference>